<reference evidence="2" key="1">
    <citation type="submission" date="2020-05" db="EMBL/GenBank/DDBJ databases">
        <title>Mycena genomes resolve the evolution of fungal bioluminescence.</title>
        <authorList>
            <person name="Tsai I.J."/>
        </authorList>
    </citation>
    <scope>NUCLEOTIDE SEQUENCE</scope>
    <source>
        <strain evidence="2">CCC161011</strain>
    </source>
</reference>
<evidence type="ECO:0000313" key="2">
    <source>
        <dbReference type="EMBL" id="KAF7360669.1"/>
    </source>
</evidence>
<dbReference type="OrthoDB" id="2931355at2759"/>
<dbReference type="Gene3D" id="3.40.50.1820">
    <property type="entry name" value="alpha/beta hydrolase"/>
    <property type="match status" value="1"/>
</dbReference>
<dbReference type="PANTHER" id="PTHR37017">
    <property type="entry name" value="AB HYDROLASE-1 DOMAIN-CONTAINING PROTEIN-RELATED"/>
    <property type="match status" value="1"/>
</dbReference>
<evidence type="ECO:0000313" key="3">
    <source>
        <dbReference type="Proteomes" id="UP000620124"/>
    </source>
</evidence>
<dbReference type="AlphaFoldDB" id="A0A8H7D3E0"/>
<dbReference type="Pfam" id="PF12697">
    <property type="entry name" value="Abhydrolase_6"/>
    <property type="match status" value="1"/>
</dbReference>
<sequence>MSTSTTPKPTIIVIPGSFSLLYAYDPIVSGLEAYGYAVHGVELETVGRRADLPTAPGKDVVLVAHSYGGLVACEAAKGLAKSVREKEGKEGGIVRIVFVTSVVPRAGQSLSDVTGQVPVDYVGFEDGYLMITDPAKCAPISFSNLPPDEALAWARGLSTHSAISFSQPLTYAAYKDIPTSYLFCEEDKLVTPEQQNKIIAGLESEMDGKSVERHSIKADHAINVSQPNAVVAVVRKALGDTT</sequence>
<comment type="caution">
    <text evidence="2">The sequence shown here is derived from an EMBL/GenBank/DDBJ whole genome shotgun (WGS) entry which is preliminary data.</text>
</comment>
<dbReference type="PANTHER" id="PTHR37017:SF11">
    <property type="entry name" value="ESTERASE_LIPASE_THIOESTERASE DOMAIN-CONTAINING PROTEIN"/>
    <property type="match status" value="1"/>
</dbReference>
<accession>A0A8H7D3E0</accession>
<gene>
    <name evidence="2" type="ORF">MVEN_00798600</name>
</gene>
<proteinExistence type="predicted"/>
<name>A0A8H7D3E0_9AGAR</name>
<evidence type="ECO:0000259" key="1">
    <source>
        <dbReference type="Pfam" id="PF12697"/>
    </source>
</evidence>
<dbReference type="SUPFAM" id="SSF53474">
    <property type="entry name" value="alpha/beta-Hydrolases"/>
    <property type="match status" value="1"/>
</dbReference>
<dbReference type="InterPro" id="IPR000073">
    <property type="entry name" value="AB_hydrolase_1"/>
</dbReference>
<feature type="domain" description="AB hydrolase-1" evidence="1">
    <location>
        <begin position="34"/>
        <end position="232"/>
    </location>
</feature>
<keyword evidence="3" id="KW-1185">Reference proteome</keyword>
<dbReference type="InterPro" id="IPR052897">
    <property type="entry name" value="Sec-Metab_Biosynth_Hydrolase"/>
</dbReference>
<dbReference type="Proteomes" id="UP000620124">
    <property type="component" value="Unassembled WGS sequence"/>
</dbReference>
<organism evidence="2 3">
    <name type="scientific">Mycena venus</name>
    <dbReference type="NCBI Taxonomy" id="2733690"/>
    <lineage>
        <taxon>Eukaryota</taxon>
        <taxon>Fungi</taxon>
        <taxon>Dikarya</taxon>
        <taxon>Basidiomycota</taxon>
        <taxon>Agaricomycotina</taxon>
        <taxon>Agaricomycetes</taxon>
        <taxon>Agaricomycetidae</taxon>
        <taxon>Agaricales</taxon>
        <taxon>Marasmiineae</taxon>
        <taxon>Mycenaceae</taxon>
        <taxon>Mycena</taxon>
    </lineage>
</organism>
<dbReference type="EMBL" id="JACAZI010000005">
    <property type="protein sequence ID" value="KAF7360669.1"/>
    <property type="molecule type" value="Genomic_DNA"/>
</dbReference>
<protein>
    <recommendedName>
        <fullName evidence="1">AB hydrolase-1 domain-containing protein</fullName>
    </recommendedName>
</protein>
<dbReference type="InterPro" id="IPR029058">
    <property type="entry name" value="AB_hydrolase_fold"/>
</dbReference>